<gene>
    <name evidence="6" type="ORF">H2200_013407</name>
</gene>
<proteinExistence type="inferred from homology"/>
<comment type="caution">
    <text evidence="6">The sequence shown here is derived from an EMBL/GenBank/DDBJ whole genome shotgun (WGS) entry which is preliminary data.</text>
</comment>
<name>A0AA38WPC5_9EURO</name>
<sequence>MFAGRSPACLRSLGVRSQLQCSRQSSLRQHLFPRAFHSSRPNQLFEFLEPVSQTIQWGFHELHTQTGLPWYLTIPLGASIIRMSWVPVLILTSHLRKSREHVTQLLSAWRKAYQETASIKFPRGTLADAKKAEAWVVEQLKKRRQAIRKHERYAGSWVDPALSISFIPIWILSMDCIRRMAGDTRTVTALLWEGSDTVSKPSIVEPGFATESLFWIPSLASADPLWILPLSYGALATYSAWTKVRNTIRQPKSAVPTPLEATAGISKRLSYVMLGLPSIFTCIIIRGDMATALVLYLIGTTVTQLVQRPLLAGVLGTAKKTPTLHAKMARPKAGKGK</sequence>
<evidence type="ECO:0000256" key="3">
    <source>
        <dbReference type="ARBA" id="ARBA00022692"/>
    </source>
</evidence>
<dbReference type="GO" id="GO:0032977">
    <property type="term" value="F:membrane insertase activity"/>
    <property type="evidence" value="ECO:0007669"/>
    <property type="project" value="InterPro"/>
</dbReference>
<dbReference type="AlphaFoldDB" id="A0AA38WPC5"/>
<evidence type="ECO:0000256" key="4">
    <source>
        <dbReference type="ARBA" id="ARBA00022989"/>
    </source>
</evidence>
<dbReference type="Proteomes" id="UP001172673">
    <property type="component" value="Unassembled WGS sequence"/>
</dbReference>
<dbReference type="GO" id="GO:0005743">
    <property type="term" value="C:mitochondrial inner membrane"/>
    <property type="evidence" value="ECO:0007669"/>
    <property type="project" value="TreeGrafter"/>
</dbReference>
<comment type="similarity">
    <text evidence="2">Belongs to the OXA1/ALB3/YidC family.</text>
</comment>
<reference evidence="6" key="1">
    <citation type="submission" date="2022-10" db="EMBL/GenBank/DDBJ databases">
        <title>Culturing micro-colonial fungi from biological soil crusts in the Mojave desert and describing Neophaeococcomyces mojavensis, and introducing the new genera and species Taxawa tesnikishii.</title>
        <authorList>
            <person name="Kurbessoian T."/>
            <person name="Stajich J.E."/>
        </authorList>
    </citation>
    <scope>NUCLEOTIDE SEQUENCE</scope>
    <source>
        <strain evidence="6">TK_41</strain>
    </source>
</reference>
<keyword evidence="7" id="KW-1185">Reference proteome</keyword>
<evidence type="ECO:0000256" key="2">
    <source>
        <dbReference type="ARBA" id="ARBA00009877"/>
    </source>
</evidence>
<comment type="subcellular location">
    <subcellularLocation>
        <location evidence="1">Membrane</location>
        <topology evidence="1">Multi-pass membrane protein</topology>
    </subcellularLocation>
</comment>
<keyword evidence="4" id="KW-1133">Transmembrane helix</keyword>
<evidence type="ECO:0000256" key="5">
    <source>
        <dbReference type="ARBA" id="ARBA00023136"/>
    </source>
</evidence>
<organism evidence="6 7">
    <name type="scientific">Cladophialophora chaetospira</name>
    <dbReference type="NCBI Taxonomy" id="386627"/>
    <lineage>
        <taxon>Eukaryota</taxon>
        <taxon>Fungi</taxon>
        <taxon>Dikarya</taxon>
        <taxon>Ascomycota</taxon>
        <taxon>Pezizomycotina</taxon>
        <taxon>Eurotiomycetes</taxon>
        <taxon>Chaetothyriomycetidae</taxon>
        <taxon>Chaetothyriales</taxon>
        <taxon>Herpotrichiellaceae</taxon>
        <taxon>Cladophialophora</taxon>
    </lineage>
</organism>
<evidence type="ECO:0008006" key="8">
    <source>
        <dbReference type="Google" id="ProtNLM"/>
    </source>
</evidence>
<evidence type="ECO:0000256" key="1">
    <source>
        <dbReference type="ARBA" id="ARBA00004141"/>
    </source>
</evidence>
<keyword evidence="3" id="KW-0812">Transmembrane</keyword>
<accession>A0AA38WPC5</accession>
<dbReference type="PANTHER" id="PTHR12428">
    <property type="entry name" value="OXA1"/>
    <property type="match status" value="1"/>
</dbReference>
<dbReference type="EMBL" id="JAPDRK010000029">
    <property type="protein sequence ID" value="KAJ9602047.1"/>
    <property type="molecule type" value="Genomic_DNA"/>
</dbReference>
<dbReference type="InterPro" id="IPR001708">
    <property type="entry name" value="YidC/ALB3/OXA1/COX18"/>
</dbReference>
<dbReference type="GO" id="GO:0033617">
    <property type="term" value="P:mitochondrial respiratory chain complex IV assembly"/>
    <property type="evidence" value="ECO:0007669"/>
    <property type="project" value="TreeGrafter"/>
</dbReference>
<keyword evidence="5" id="KW-0472">Membrane</keyword>
<dbReference type="GO" id="GO:0032979">
    <property type="term" value="P:protein insertion into mitochondrial inner membrane from matrix"/>
    <property type="evidence" value="ECO:0007669"/>
    <property type="project" value="TreeGrafter"/>
</dbReference>
<evidence type="ECO:0000313" key="6">
    <source>
        <dbReference type="EMBL" id="KAJ9602047.1"/>
    </source>
</evidence>
<evidence type="ECO:0000313" key="7">
    <source>
        <dbReference type="Proteomes" id="UP001172673"/>
    </source>
</evidence>
<protein>
    <recommendedName>
        <fullName evidence="8">Mitochondrial export translocase Oxa2</fullName>
    </recommendedName>
</protein>
<dbReference type="PANTHER" id="PTHR12428:SF65">
    <property type="entry name" value="CYTOCHROME C OXIDASE ASSEMBLY PROTEIN COX18, MITOCHONDRIAL"/>
    <property type="match status" value="1"/>
</dbReference>